<organism evidence="1 2">
    <name type="scientific">Trichinella pseudospiralis</name>
    <name type="common">Parasitic roundworm</name>
    <dbReference type="NCBI Taxonomy" id="6337"/>
    <lineage>
        <taxon>Eukaryota</taxon>
        <taxon>Metazoa</taxon>
        <taxon>Ecdysozoa</taxon>
        <taxon>Nematoda</taxon>
        <taxon>Enoplea</taxon>
        <taxon>Dorylaimia</taxon>
        <taxon>Trichinellida</taxon>
        <taxon>Trichinellidae</taxon>
        <taxon>Trichinella</taxon>
    </lineage>
</organism>
<keyword evidence="2" id="KW-1185">Reference proteome</keyword>
<protein>
    <submittedName>
        <fullName evidence="1">Uncharacterized protein</fullName>
    </submittedName>
</protein>
<accession>A0A0V1FGV0</accession>
<dbReference type="Proteomes" id="UP000054995">
    <property type="component" value="Unassembled WGS sequence"/>
</dbReference>
<comment type="caution">
    <text evidence="1">The sequence shown here is derived from an EMBL/GenBank/DDBJ whole genome shotgun (WGS) entry which is preliminary data.</text>
</comment>
<dbReference type="AlphaFoldDB" id="A0A0V1FGV0"/>
<proteinExistence type="predicted"/>
<dbReference type="OrthoDB" id="5938796at2759"/>
<sequence>MFCQGRSDVPLTDDCLWIKTPTIIIFKNIFSIGDCLIMQEQYMIIYNAHTAVLSIMVEYKKVLSRPTSARIVFGFSLLPF</sequence>
<gene>
    <name evidence="1" type="ORF">T4D_15627</name>
</gene>
<name>A0A0V1FGV0_TRIPS</name>
<evidence type="ECO:0000313" key="2">
    <source>
        <dbReference type="Proteomes" id="UP000054995"/>
    </source>
</evidence>
<evidence type="ECO:0000313" key="1">
    <source>
        <dbReference type="EMBL" id="KRY85291.1"/>
    </source>
</evidence>
<dbReference type="EMBL" id="JYDT01000094">
    <property type="protein sequence ID" value="KRY85291.1"/>
    <property type="molecule type" value="Genomic_DNA"/>
</dbReference>
<reference evidence="1 2" key="1">
    <citation type="submission" date="2015-01" db="EMBL/GenBank/DDBJ databases">
        <title>Evolution of Trichinella species and genotypes.</title>
        <authorList>
            <person name="Korhonen P.K."/>
            <person name="Edoardo P."/>
            <person name="Giuseppe L.R."/>
            <person name="Gasser R.B."/>
        </authorList>
    </citation>
    <scope>NUCLEOTIDE SEQUENCE [LARGE SCALE GENOMIC DNA]</scope>
    <source>
        <strain evidence="1">ISS470</strain>
    </source>
</reference>